<dbReference type="EMBL" id="JAESIY010000007">
    <property type="protein sequence ID" value="MBL3657160.1"/>
    <property type="molecule type" value="Genomic_DNA"/>
</dbReference>
<dbReference type="Gene3D" id="2.40.160.100">
    <property type="match status" value="1"/>
</dbReference>
<dbReference type="InterPro" id="IPR053728">
    <property type="entry name" value="Alginate_Permeability_Chnl"/>
</dbReference>
<protein>
    <recommendedName>
        <fullName evidence="1">Alginate export domain-containing protein</fullName>
    </recommendedName>
</protein>
<dbReference type="InterPro" id="IPR025388">
    <property type="entry name" value="Alginate_export_dom"/>
</dbReference>
<dbReference type="RefSeq" id="WP_202244953.1">
    <property type="nucleotide sequence ID" value="NZ_JAESIY010000007.1"/>
</dbReference>
<gene>
    <name evidence="2" type="ORF">JL102_13515</name>
</gene>
<dbReference type="AlphaFoldDB" id="A0A937K1B1"/>
<feature type="domain" description="Alginate export" evidence="1">
    <location>
        <begin position="7"/>
        <end position="296"/>
    </location>
</feature>
<proteinExistence type="predicted"/>
<reference evidence="2" key="1">
    <citation type="submission" date="2021-01" db="EMBL/GenBank/DDBJ databases">
        <title>Fulvivirga kasyanovii gen. nov., sp nov., a novel member of the phylum Bacteroidetes isolated from seawater in a mussel farm.</title>
        <authorList>
            <person name="Zhao L.-H."/>
            <person name="Wang Z.-J."/>
        </authorList>
    </citation>
    <scope>NUCLEOTIDE SEQUENCE</scope>
    <source>
        <strain evidence="2">2943</strain>
    </source>
</reference>
<accession>A0A937K1B1</accession>
<dbReference type="Proteomes" id="UP000659388">
    <property type="component" value="Unassembled WGS sequence"/>
</dbReference>
<keyword evidence="3" id="KW-1185">Reference proteome</keyword>
<evidence type="ECO:0000313" key="3">
    <source>
        <dbReference type="Proteomes" id="UP000659388"/>
    </source>
</evidence>
<evidence type="ECO:0000259" key="1">
    <source>
        <dbReference type="Pfam" id="PF13372"/>
    </source>
</evidence>
<evidence type="ECO:0000313" key="2">
    <source>
        <dbReference type="EMBL" id="MBL3657160.1"/>
    </source>
</evidence>
<sequence>MAGVQFNSKFSMKVGRQELNYDDARILDNLDWAAQARSYDALKFAYQDSLMQVDGVLAFNLSGEIPEPVKLFNNIYNSPGGFSTLGGDLPNYKNLQLLWFKRQIKKSNFRLILDNIGWQMPDSTVSYLLTTGFNSKIVVNTKIDINGSLYYQIGEDIADRKTEAYLAALNLGFKTRSSFRYKLGFNYVSGSEAWEGANQSSSFDPLFGTHHKFYGLMDYFYVGSPHNQSGKTIGLWDYYLGGELTLREAFKLLLTVHGFSSSVSIINQTLITENLNPHLGTDLDLVFNYKYSADINFKTVYSQYVGNFKYGNYKVRR</sequence>
<comment type="caution">
    <text evidence="2">The sequence shown here is derived from an EMBL/GenBank/DDBJ whole genome shotgun (WGS) entry which is preliminary data.</text>
</comment>
<dbReference type="Pfam" id="PF13372">
    <property type="entry name" value="Alginate_exp"/>
    <property type="match status" value="1"/>
</dbReference>
<name>A0A937K1B1_9BACT</name>
<organism evidence="2 3">
    <name type="scientific">Fulvivirga sediminis</name>
    <dbReference type="NCBI Taxonomy" id="2803949"/>
    <lineage>
        <taxon>Bacteria</taxon>
        <taxon>Pseudomonadati</taxon>
        <taxon>Bacteroidota</taxon>
        <taxon>Cytophagia</taxon>
        <taxon>Cytophagales</taxon>
        <taxon>Fulvivirgaceae</taxon>
        <taxon>Fulvivirga</taxon>
    </lineage>
</organism>